<dbReference type="GO" id="GO:0003723">
    <property type="term" value="F:RNA binding"/>
    <property type="evidence" value="ECO:0007669"/>
    <property type="project" value="TreeGrafter"/>
</dbReference>
<dbReference type="FunFam" id="3.40.50.10190:FF:000002">
    <property type="entry name" value="Pescadillo homolog"/>
    <property type="match status" value="1"/>
</dbReference>
<dbReference type="Pfam" id="PF06732">
    <property type="entry name" value="Pescadillo_N"/>
    <property type="match status" value="1"/>
</dbReference>
<evidence type="ECO:0000313" key="7">
    <source>
        <dbReference type="EMBL" id="KFD68280.1"/>
    </source>
</evidence>
<comment type="subcellular location">
    <subcellularLocation>
        <location evidence="4">Nucleus</location>
        <location evidence="4">Nucleolus</location>
    </subcellularLocation>
    <subcellularLocation>
        <location evidence="4">Nucleus</location>
        <location evidence="4">Nucleoplasm</location>
    </subcellularLocation>
</comment>
<name>A0A085NFN4_9BILA</name>
<dbReference type="GO" id="GO:0000463">
    <property type="term" value="P:maturation of LSU-rRNA from tricistronic rRNA transcript (SSU-rRNA, 5.8S rRNA, LSU-rRNA)"/>
    <property type="evidence" value="ECO:0007669"/>
    <property type="project" value="UniProtKB-UniRule"/>
</dbReference>
<proteinExistence type="inferred from homology"/>
<dbReference type="HAMAP" id="MF_03028">
    <property type="entry name" value="Pescadillo"/>
    <property type="match status" value="1"/>
</dbReference>
<dbReference type="SMART" id="SM00292">
    <property type="entry name" value="BRCT"/>
    <property type="match status" value="1"/>
</dbReference>
<evidence type="ECO:0000256" key="1">
    <source>
        <dbReference type="ARBA" id="ARBA00022517"/>
    </source>
</evidence>
<comment type="function">
    <text evidence="4">Required for maturation of ribosomal RNAs and formation of the large ribosomal subunit.</text>
</comment>
<dbReference type="InterPro" id="IPR001357">
    <property type="entry name" value="BRCT_dom"/>
</dbReference>
<evidence type="ECO:0000259" key="6">
    <source>
        <dbReference type="PROSITE" id="PS50172"/>
    </source>
</evidence>
<keyword evidence="3 4" id="KW-0539">Nucleus</keyword>
<dbReference type="GO" id="GO:0043021">
    <property type="term" value="F:ribonucleoprotein complex binding"/>
    <property type="evidence" value="ECO:0007669"/>
    <property type="project" value="UniProtKB-UniRule"/>
</dbReference>
<dbReference type="CDD" id="cd17709">
    <property type="entry name" value="BRCT_pescadillo_like"/>
    <property type="match status" value="1"/>
</dbReference>
<keyword evidence="1 4" id="KW-0690">Ribosome biogenesis</keyword>
<reference evidence="7" key="1">
    <citation type="journal article" date="2014" name="Nat. Genet.">
        <title>Genome and transcriptome of the porcine whipworm Trichuris suis.</title>
        <authorList>
            <person name="Jex A.R."/>
            <person name="Nejsum P."/>
            <person name="Schwarz E.M."/>
            <person name="Hu L."/>
            <person name="Young N.D."/>
            <person name="Hall R.S."/>
            <person name="Korhonen P.K."/>
            <person name="Liao S."/>
            <person name="Thamsborg S."/>
            <person name="Xia J."/>
            <person name="Xu P."/>
            <person name="Wang S."/>
            <person name="Scheerlinck J.P."/>
            <person name="Hofmann A."/>
            <person name="Sternberg P.W."/>
            <person name="Wang J."/>
            <person name="Gasser R.B."/>
        </authorList>
    </citation>
    <scope>NUCLEOTIDE SEQUENCE [LARGE SCALE GENOMIC DNA]</scope>
    <source>
        <strain evidence="7">DCEP-RM93F</strain>
    </source>
</reference>
<dbReference type="GO" id="GO:0000466">
    <property type="term" value="P:maturation of 5.8S rRNA from tricistronic rRNA transcript (SSU-rRNA, 5.8S rRNA, LSU-rRNA)"/>
    <property type="evidence" value="ECO:0007669"/>
    <property type="project" value="UniProtKB-UniRule"/>
</dbReference>
<keyword evidence="2 4" id="KW-0698">rRNA processing</keyword>
<dbReference type="SUPFAM" id="SSF52113">
    <property type="entry name" value="BRCT domain"/>
    <property type="match status" value="1"/>
</dbReference>
<evidence type="ECO:0000256" key="2">
    <source>
        <dbReference type="ARBA" id="ARBA00022552"/>
    </source>
</evidence>
<dbReference type="InterPro" id="IPR010613">
    <property type="entry name" value="PES"/>
</dbReference>
<dbReference type="GO" id="GO:0030687">
    <property type="term" value="C:preribosome, large subunit precursor"/>
    <property type="evidence" value="ECO:0007669"/>
    <property type="project" value="UniProtKB-UniRule"/>
</dbReference>
<dbReference type="Pfam" id="PF16589">
    <property type="entry name" value="BRCT_2"/>
    <property type="match status" value="1"/>
</dbReference>
<dbReference type="GO" id="GO:0070545">
    <property type="term" value="C:PeBoW complex"/>
    <property type="evidence" value="ECO:0007669"/>
    <property type="project" value="TreeGrafter"/>
</dbReference>
<comment type="similarity">
    <text evidence="4">Belongs to the pescadillo family.</text>
</comment>
<feature type="domain" description="BRCT" evidence="6">
    <location>
        <begin position="332"/>
        <end position="425"/>
    </location>
</feature>
<feature type="region of interest" description="Disordered" evidence="5">
    <location>
        <begin position="457"/>
        <end position="489"/>
    </location>
</feature>
<dbReference type="Proteomes" id="UP000030758">
    <property type="component" value="Unassembled WGS sequence"/>
</dbReference>
<protein>
    <recommendedName>
        <fullName evidence="4">Pescadillo homolog</fullName>
    </recommendedName>
</protein>
<evidence type="ECO:0000256" key="3">
    <source>
        <dbReference type="ARBA" id="ARBA00023242"/>
    </source>
</evidence>
<sequence length="550" mass="63275">MGMRKKYESGAAANYISRRQALSKLQLSLRDFRRLCIIKGIHPHEPRHKKKVNKGSNTQRTWYFAKDIQFLAHEPLINKFREFKVFLKRLHRAKVEGDQNEVNRVAKTRPLLKYDRIVKERYPTFMDAIRDLEDALCLCFLFAKLKKKSRIPSRIPHMCRRLTVEFLHFVIETKALRKVFVSIKGVYYQAEIMGQTITWITPHERAIEENADVDMSVMITFADFYITFMGFVNFRLYKDAGLFYPPKLGRVNLLTAKEHEADTEAAQEVISSTRVLLVCMLAIVFQLIYSLSEELGRDSSSAAAQEPALEEFPEEESGMDSDLIAEYKRVRNVQNLFAGLKFFLSREVPRESLTFVIRACGGLVSWDSSVEYGSSYLESDETITHQIVDRPNQLTSFITRSYVQPQWVYDCVNAGLLLPVQSYFLGVELPPHLSPFAEEKEDVSGLLTEDMPKSIGSTVRDLQGSSTSVAAEPKAKRRKKRAPAFAATPGAPVKQSYQEAIAEKAEQRKLQEIMIPKKYRRVYKKIKYGQKRKAIETRTLLRKRQALEQG</sequence>
<dbReference type="Gene3D" id="3.40.50.10190">
    <property type="entry name" value="BRCT domain"/>
    <property type="match status" value="1"/>
</dbReference>
<gene>
    <name evidence="7" type="ORF">M514_03088</name>
</gene>
<dbReference type="AlphaFoldDB" id="A0A085NFN4"/>
<dbReference type="PROSITE" id="PS50172">
    <property type="entry name" value="BRCT"/>
    <property type="match status" value="1"/>
</dbReference>
<dbReference type="PANTHER" id="PTHR12221:SF6">
    <property type="entry name" value="PESCADILLO HOMOLOG"/>
    <property type="match status" value="1"/>
</dbReference>
<accession>A0A085NFN4</accession>
<dbReference type="GO" id="GO:0005654">
    <property type="term" value="C:nucleoplasm"/>
    <property type="evidence" value="ECO:0007669"/>
    <property type="project" value="UniProtKB-SubCell"/>
</dbReference>
<organism evidence="7">
    <name type="scientific">Trichuris suis</name>
    <name type="common">pig whipworm</name>
    <dbReference type="NCBI Taxonomy" id="68888"/>
    <lineage>
        <taxon>Eukaryota</taxon>
        <taxon>Metazoa</taxon>
        <taxon>Ecdysozoa</taxon>
        <taxon>Nematoda</taxon>
        <taxon>Enoplea</taxon>
        <taxon>Dorylaimia</taxon>
        <taxon>Trichinellida</taxon>
        <taxon>Trichuridae</taxon>
        <taxon>Trichuris</taxon>
    </lineage>
</organism>
<dbReference type="PANTHER" id="PTHR12221">
    <property type="entry name" value="PESCADILLO - RELATED"/>
    <property type="match status" value="1"/>
</dbReference>
<evidence type="ECO:0000256" key="4">
    <source>
        <dbReference type="HAMAP-Rule" id="MF_03028"/>
    </source>
</evidence>
<dbReference type="EMBL" id="KL367506">
    <property type="protein sequence ID" value="KFD68280.1"/>
    <property type="molecule type" value="Genomic_DNA"/>
</dbReference>
<evidence type="ECO:0000256" key="5">
    <source>
        <dbReference type="SAM" id="MobiDB-lite"/>
    </source>
</evidence>
<dbReference type="InterPro" id="IPR036420">
    <property type="entry name" value="BRCT_dom_sf"/>
</dbReference>